<dbReference type="CDD" id="cd09913">
    <property type="entry name" value="EHD"/>
    <property type="match status" value="1"/>
</dbReference>
<keyword evidence="5" id="KW-0479">Metal-binding</keyword>
<feature type="domain" description="Dynamin-type G" evidence="14">
    <location>
        <begin position="449"/>
        <end position="680"/>
    </location>
</feature>
<dbReference type="Gene3D" id="3.40.50.1240">
    <property type="entry name" value="Phosphoglycerate mutase-like"/>
    <property type="match status" value="1"/>
</dbReference>
<dbReference type="Pfam" id="PF00328">
    <property type="entry name" value="His_Phos_2"/>
    <property type="match status" value="1"/>
</dbReference>
<feature type="domain" description="EF-hand" evidence="13">
    <location>
        <begin position="873"/>
        <end position="908"/>
    </location>
</feature>
<dbReference type="PROSITE" id="PS51718">
    <property type="entry name" value="G_DYNAMIN_2"/>
    <property type="match status" value="1"/>
</dbReference>
<keyword evidence="6" id="KW-0547">Nucleotide-binding</keyword>
<dbReference type="RefSeq" id="XP_017879477.1">
    <property type="nucleotide sequence ID" value="XM_018023988.2"/>
</dbReference>
<dbReference type="FunFam" id="1.10.238.10:FF:000038">
    <property type="entry name" value="EH domain-containing protein 3"/>
    <property type="match status" value="1"/>
</dbReference>
<keyword evidence="7" id="KW-0967">Endosome</keyword>
<evidence type="ECO:0000313" key="16">
    <source>
        <dbReference type="RefSeq" id="XP_017879477.1"/>
    </source>
</evidence>
<keyword evidence="4" id="KW-0597">Phosphoprotein</keyword>
<dbReference type="Pfam" id="PF18150">
    <property type="entry name" value="DUF5600"/>
    <property type="match status" value="1"/>
</dbReference>
<dbReference type="Proteomes" id="UP000694925">
    <property type="component" value="Unplaced"/>
</dbReference>
<dbReference type="GO" id="GO:0005524">
    <property type="term" value="F:ATP binding"/>
    <property type="evidence" value="ECO:0007669"/>
    <property type="project" value="UniProtKB-KW"/>
</dbReference>
<keyword evidence="11" id="KW-1133">Transmembrane helix</keyword>
<evidence type="ECO:0000256" key="2">
    <source>
        <dbReference type="ARBA" id="ARBA00004413"/>
    </source>
</evidence>
<evidence type="ECO:0000256" key="8">
    <source>
        <dbReference type="ARBA" id="ARBA00022837"/>
    </source>
</evidence>
<dbReference type="GeneID" id="108624590"/>
<sequence>MYRENERRSSHNSRASRNPSIHITVLMLAIGIGTILFAYAAFVSTIDARPHNETSVQQVIFVFRHGDRTPTETYPKDPYRDYKWENGWGALTKAGMLRAYNVGKWIRDNYVSTLGNKYDKDLLLTQSSYADRCIMSAQALLAGLYPPAPEEMFVPGLAWQPIPVHSTPRNLDKTIVVKAPCPRLEQALQEAYVNESTRPGTPSNEYYQQLTNYTGKKIKTITDVEFLYNTLEIEERHGLKLPAWTKDYYNNKMREIAARSLAIFTSNDLQKRLRGGPLLKTIMESMHAFTNGKDARRAYLYAVHDITMVNLLRTMGFTNQFFKPEYSATLIFQLHVESNLAEDAELKLMYVNDTRTMIPYHMNIPKCGTPCLLRNLMKLWENVLPDNWDDECRLGKMFSWLNREEGGKQDLFDSVADGLKKIYKAKLLPLEQHYHFHDFHSPQLDDPDFDAKPMILLVGQYSTGKTTFIKYLLERDFPGIRIGPEPTTDRFIAVMYNEKEGVVPGNALVVDPDKQFRPLSKFGNAFLNRFQCSTLASPVLKGISIVDTPGILSGEKQRVDRGYDFTGVMEWFAERVDRIILLFDAHKLDISDEFRRLIEALRGHDDKIRIVLNKADMIDHQQLMRVYGALMWSLGKVLQTPEVARVYIGSFWDQPLRYDVNKRLFEDEEQDLFKDMQSLPRNAALRKLNDLIKRARLAKVHAYIISALRKDMPSVFGKDNKKKDLIKHLGQIYDQIQREQQISPGDFPDLKKMQESLAHHDFSKFNTLKPKLLEVVDNMLQKDIAKLMAMIPNEEVNTTLESLVKGGAFEGVEDQVSPFGYKRGEGIDAGAGEPEWIVNKERYKYDTIFETLGPCDGKITGAAAKSEMIRSKLPNNVLGRIWKLSDIDNDGFLDADEFALAMHLIKVKLEGYDLPSKLPDHLVPPSKRDI</sequence>
<evidence type="ECO:0000256" key="3">
    <source>
        <dbReference type="ARBA" id="ARBA00022475"/>
    </source>
</evidence>
<evidence type="ECO:0000259" key="12">
    <source>
        <dbReference type="PROSITE" id="PS50031"/>
    </source>
</evidence>
<dbReference type="InterPro" id="IPR033379">
    <property type="entry name" value="Acid_Pase_AS"/>
</dbReference>
<evidence type="ECO:0000256" key="10">
    <source>
        <dbReference type="ARBA" id="ARBA00023136"/>
    </source>
</evidence>
<dbReference type="GO" id="GO:0006897">
    <property type="term" value="P:endocytosis"/>
    <property type="evidence" value="ECO:0007669"/>
    <property type="project" value="TreeGrafter"/>
</dbReference>
<protein>
    <submittedName>
        <fullName evidence="16">EH domain-containing protein 3</fullName>
    </submittedName>
</protein>
<proteinExistence type="predicted"/>
<dbReference type="GO" id="GO:0016197">
    <property type="term" value="P:endosomal transport"/>
    <property type="evidence" value="ECO:0007669"/>
    <property type="project" value="TreeGrafter"/>
</dbReference>
<dbReference type="InterPro" id="IPR040990">
    <property type="entry name" value="DUF5600"/>
</dbReference>
<evidence type="ECO:0000256" key="11">
    <source>
        <dbReference type="SAM" id="Phobius"/>
    </source>
</evidence>
<dbReference type="KEGG" id="ccal:108624590"/>
<keyword evidence="8" id="KW-0106">Calcium</keyword>
<dbReference type="GO" id="GO:0010008">
    <property type="term" value="C:endosome membrane"/>
    <property type="evidence" value="ECO:0007669"/>
    <property type="project" value="UniProtKB-SubCell"/>
</dbReference>
<gene>
    <name evidence="16" type="primary">LOC108624590</name>
</gene>
<dbReference type="InterPro" id="IPR027417">
    <property type="entry name" value="P-loop_NTPase"/>
</dbReference>
<dbReference type="FunFam" id="3.40.50.300:FF:000147">
    <property type="entry name" value="EH domain-containing protein 1"/>
    <property type="match status" value="1"/>
</dbReference>
<dbReference type="PANTHER" id="PTHR11216:SF31">
    <property type="entry name" value="AT21416P"/>
    <property type="match status" value="1"/>
</dbReference>
<dbReference type="Gene3D" id="1.10.268.20">
    <property type="match status" value="1"/>
</dbReference>
<dbReference type="PROSITE" id="PS50031">
    <property type="entry name" value="EH"/>
    <property type="match status" value="1"/>
</dbReference>
<dbReference type="Pfam" id="PF00350">
    <property type="entry name" value="Dynamin_N"/>
    <property type="match status" value="1"/>
</dbReference>
<keyword evidence="10 11" id="KW-0472">Membrane</keyword>
<dbReference type="SMART" id="SM00054">
    <property type="entry name" value="EFh"/>
    <property type="match status" value="1"/>
</dbReference>
<dbReference type="InterPro" id="IPR031692">
    <property type="entry name" value="EHD_N"/>
</dbReference>
<dbReference type="CTD" id="41569"/>
<organism evidence="15 16">
    <name type="scientific">Ceratina calcarata</name>
    <dbReference type="NCBI Taxonomy" id="156304"/>
    <lineage>
        <taxon>Eukaryota</taxon>
        <taxon>Metazoa</taxon>
        <taxon>Ecdysozoa</taxon>
        <taxon>Arthropoda</taxon>
        <taxon>Hexapoda</taxon>
        <taxon>Insecta</taxon>
        <taxon>Pterygota</taxon>
        <taxon>Neoptera</taxon>
        <taxon>Endopterygota</taxon>
        <taxon>Hymenoptera</taxon>
        <taxon>Apocrita</taxon>
        <taxon>Aculeata</taxon>
        <taxon>Apoidea</taxon>
        <taxon>Anthophila</taxon>
        <taxon>Apidae</taxon>
        <taxon>Ceratina</taxon>
        <taxon>Zadontomerus</taxon>
    </lineage>
</organism>
<keyword evidence="11" id="KW-0812">Transmembrane</keyword>
<dbReference type="PANTHER" id="PTHR11216">
    <property type="entry name" value="EH DOMAIN"/>
    <property type="match status" value="1"/>
</dbReference>
<dbReference type="InterPro" id="IPR018247">
    <property type="entry name" value="EF_Hand_1_Ca_BS"/>
</dbReference>
<dbReference type="Gene3D" id="1.10.238.10">
    <property type="entry name" value="EF-hand"/>
    <property type="match status" value="1"/>
</dbReference>
<keyword evidence="15" id="KW-1185">Reference proteome</keyword>
<evidence type="ECO:0000256" key="9">
    <source>
        <dbReference type="ARBA" id="ARBA00022840"/>
    </source>
</evidence>
<dbReference type="InterPro" id="IPR030381">
    <property type="entry name" value="G_DYNAMIN_dom"/>
</dbReference>
<dbReference type="InterPro" id="IPR000261">
    <property type="entry name" value="EH_dom"/>
</dbReference>
<dbReference type="Pfam" id="PF16880">
    <property type="entry name" value="EHD_N"/>
    <property type="match status" value="1"/>
</dbReference>
<evidence type="ECO:0000256" key="6">
    <source>
        <dbReference type="ARBA" id="ARBA00022741"/>
    </source>
</evidence>
<dbReference type="InterPro" id="IPR011992">
    <property type="entry name" value="EF-hand-dom_pair"/>
</dbReference>
<dbReference type="PROSITE" id="PS00018">
    <property type="entry name" value="EF_HAND_1"/>
    <property type="match status" value="1"/>
</dbReference>
<evidence type="ECO:0000256" key="4">
    <source>
        <dbReference type="ARBA" id="ARBA00022553"/>
    </source>
</evidence>
<keyword evidence="3" id="KW-1003">Cell membrane</keyword>
<accession>A0AAJ7IYF7</accession>
<dbReference type="GO" id="GO:0005509">
    <property type="term" value="F:calcium ion binding"/>
    <property type="evidence" value="ECO:0007669"/>
    <property type="project" value="InterPro"/>
</dbReference>
<dbReference type="InterPro" id="IPR000560">
    <property type="entry name" value="His_Pase_clade-2"/>
</dbReference>
<dbReference type="CDD" id="cd07061">
    <property type="entry name" value="HP_HAP_like"/>
    <property type="match status" value="1"/>
</dbReference>
<dbReference type="GO" id="GO:0005525">
    <property type="term" value="F:GTP binding"/>
    <property type="evidence" value="ECO:0007669"/>
    <property type="project" value="InterPro"/>
</dbReference>
<dbReference type="InterPro" id="IPR045063">
    <property type="entry name" value="Dynamin_N"/>
</dbReference>
<dbReference type="SUPFAM" id="SSF52540">
    <property type="entry name" value="P-loop containing nucleoside triphosphate hydrolases"/>
    <property type="match status" value="1"/>
</dbReference>
<comment type="subcellular location">
    <subcellularLocation>
        <location evidence="2">Cell membrane</location>
        <topology evidence="2">Peripheral membrane protein</topology>
        <orientation evidence="2">Cytoplasmic side</orientation>
    </subcellularLocation>
    <subcellularLocation>
        <location evidence="1">Endosome membrane</location>
        <topology evidence="1">Peripheral membrane protein</topology>
        <orientation evidence="1">Cytoplasmic side</orientation>
    </subcellularLocation>
</comment>
<dbReference type="CDD" id="cd00052">
    <property type="entry name" value="EH"/>
    <property type="match status" value="1"/>
</dbReference>
<dbReference type="Gene3D" id="3.40.50.300">
    <property type="entry name" value="P-loop containing nucleotide triphosphate hydrolases"/>
    <property type="match status" value="1"/>
</dbReference>
<dbReference type="SMART" id="SM00027">
    <property type="entry name" value="EH"/>
    <property type="match status" value="1"/>
</dbReference>
<name>A0AAJ7IYF7_9HYME</name>
<evidence type="ECO:0000256" key="1">
    <source>
        <dbReference type="ARBA" id="ARBA00004125"/>
    </source>
</evidence>
<dbReference type="Pfam" id="PF12763">
    <property type="entry name" value="EH"/>
    <property type="match status" value="1"/>
</dbReference>
<dbReference type="PROSITE" id="PS00616">
    <property type="entry name" value="HIS_ACID_PHOSPHAT_1"/>
    <property type="match status" value="1"/>
</dbReference>
<keyword evidence="9" id="KW-0067">ATP-binding</keyword>
<evidence type="ECO:0000259" key="14">
    <source>
        <dbReference type="PROSITE" id="PS51718"/>
    </source>
</evidence>
<feature type="domain" description="EH" evidence="12">
    <location>
        <begin position="841"/>
        <end position="929"/>
    </location>
</feature>
<evidence type="ECO:0000313" key="15">
    <source>
        <dbReference type="Proteomes" id="UP000694925"/>
    </source>
</evidence>
<dbReference type="InterPro" id="IPR029033">
    <property type="entry name" value="His_PPase_superfam"/>
</dbReference>
<dbReference type="GO" id="GO:0005886">
    <property type="term" value="C:plasma membrane"/>
    <property type="evidence" value="ECO:0007669"/>
    <property type="project" value="UniProtKB-SubCell"/>
</dbReference>
<feature type="transmembrane region" description="Helical" evidence="11">
    <location>
        <begin position="21"/>
        <end position="42"/>
    </location>
</feature>
<dbReference type="SUPFAM" id="SSF47473">
    <property type="entry name" value="EF-hand"/>
    <property type="match status" value="1"/>
</dbReference>
<dbReference type="AlphaFoldDB" id="A0AAJ7IYF7"/>
<evidence type="ECO:0000256" key="5">
    <source>
        <dbReference type="ARBA" id="ARBA00022723"/>
    </source>
</evidence>
<dbReference type="GO" id="GO:0016791">
    <property type="term" value="F:phosphatase activity"/>
    <property type="evidence" value="ECO:0007669"/>
    <property type="project" value="UniProtKB-ARBA"/>
</dbReference>
<evidence type="ECO:0000259" key="13">
    <source>
        <dbReference type="PROSITE" id="PS50222"/>
    </source>
</evidence>
<dbReference type="InterPro" id="IPR002048">
    <property type="entry name" value="EF_hand_dom"/>
</dbReference>
<dbReference type="SUPFAM" id="SSF53254">
    <property type="entry name" value="Phosphoglycerate mutase-like"/>
    <property type="match status" value="1"/>
</dbReference>
<evidence type="ECO:0000256" key="7">
    <source>
        <dbReference type="ARBA" id="ARBA00022753"/>
    </source>
</evidence>
<dbReference type="PROSITE" id="PS50222">
    <property type="entry name" value="EF_HAND_2"/>
    <property type="match status" value="1"/>
</dbReference>
<reference evidence="16" key="1">
    <citation type="submission" date="2025-08" db="UniProtKB">
        <authorList>
            <consortium name="RefSeq"/>
        </authorList>
    </citation>
    <scope>IDENTIFICATION</scope>
    <source>
        <tissue evidence="16">Whole body</tissue>
    </source>
</reference>